<dbReference type="CDD" id="cd06583">
    <property type="entry name" value="PGRP"/>
    <property type="match status" value="1"/>
</dbReference>
<evidence type="ECO:0000259" key="5">
    <source>
        <dbReference type="SMART" id="SM00701"/>
    </source>
</evidence>
<dbReference type="GO" id="GO:0045087">
    <property type="term" value="P:innate immune response"/>
    <property type="evidence" value="ECO:0007669"/>
    <property type="project" value="UniProtKB-KW"/>
</dbReference>
<accession>A0A9P0NI76</accession>
<dbReference type="PANTHER" id="PTHR11022:SF41">
    <property type="entry name" value="PEPTIDOGLYCAN-RECOGNITION PROTEIN LC-RELATED"/>
    <property type="match status" value="1"/>
</dbReference>
<keyword evidence="3" id="KW-0391">Immunity</keyword>
<evidence type="ECO:0000256" key="4">
    <source>
        <dbReference type="SAM" id="Phobius"/>
    </source>
</evidence>
<evidence type="ECO:0000256" key="2">
    <source>
        <dbReference type="ARBA" id="ARBA00022588"/>
    </source>
</evidence>
<protein>
    <recommendedName>
        <fullName evidence="5">Peptidoglycan recognition protein family domain-containing protein</fullName>
    </recommendedName>
</protein>
<dbReference type="InterPro" id="IPR006619">
    <property type="entry name" value="PGRP_domain_met/bac"/>
</dbReference>
<evidence type="ECO:0000313" key="6">
    <source>
        <dbReference type="EMBL" id="CAH1728904.1"/>
    </source>
</evidence>
<dbReference type="SMART" id="SM00701">
    <property type="entry name" value="PGRP"/>
    <property type="match status" value="1"/>
</dbReference>
<evidence type="ECO:0000256" key="3">
    <source>
        <dbReference type="ARBA" id="ARBA00022859"/>
    </source>
</evidence>
<keyword evidence="2" id="KW-0399">Innate immunity</keyword>
<organism evidence="6 7">
    <name type="scientific">Chironomus riparius</name>
    <dbReference type="NCBI Taxonomy" id="315576"/>
    <lineage>
        <taxon>Eukaryota</taxon>
        <taxon>Metazoa</taxon>
        <taxon>Ecdysozoa</taxon>
        <taxon>Arthropoda</taxon>
        <taxon>Hexapoda</taxon>
        <taxon>Insecta</taxon>
        <taxon>Pterygota</taxon>
        <taxon>Neoptera</taxon>
        <taxon>Endopterygota</taxon>
        <taxon>Diptera</taxon>
        <taxon>Nematocera</taxon>
        <taxon>Chironomoidea</taxon>
        <taxon>Chironomidae</taxon>
        <taxon>Chironominae</taxon>
        <taxon>Chironomus</taxon>
    </lineage>
</organism>
<dbReference type="InterPro" id="IPR002502">
    <property type="entry name" value="Amidase_domain"/>
</dbReference>
<dbReference type="EMBL" id="OU895879">
    <property type="protein sequence ID" value="CAH1728904.1"/>
    <property type="molecule type" value="Genomic_DNA"/>
</dbReference>
<dbReference type="SUPFAM" id="SSF55846">
    <property type="entry name" value="N-acetylmuramoyl-L-alanine amidase-like"/>
    <property type="match status" value="2"/>
</dbReference>
<dbReference type="GO" id="GO:0009253">
    <property type="term" value="P:peptidoglycan catabolic process"/>
    <property type="evidence" value="ECO:0007669"/>
    <property type="project" value="InterPro"/>
</dbReference>
<proteinExistence type="inferred from homology"/>
<reference evidence="6" key="1">
    <citation type="submission" date="2022-01" db="EMBL/GenBank/DDBJ databases">
        <authorList>
            <person name="King R."/>
        </authorList>
    </citation>
    <scope>NUCLEOTIDE SEQUENCE</scope>
</reference>
<gene>
    <name evidence="6" type="ORF">CHIRRI_LOCUS11059</name>
</gene>
<dbReference type="GO" id="GO:0008745">
    <property type="term" value="F:N-acetylmuramoyl-L-alanine amidase activity"/>
    <property type="evidence" value="ECO:0007669"/>
    <property type="project" value="InterPro"/>
</dbReference>
<dbReference type="InterPro" id="IPR015510">
    <property type="entry name" value="PGRP"/>
</dbReference>
<feature type="transmembrane region" description="Helical" evidence="4">
    <location>
        <begin position="167"/>
        <end position="188"/>
    </location>
</feature>
<dbReference type="AlphaFoldDB" id="A0A9P0NI76"/>
<dbReference type="GO" id="GO:0008270">
    <property type="term" value="F:zinc ion binding"/>
    <property type="evidence" value="ECO:0007669"/>
    <property type="project" value="InterPro"/>
</dbReference>
<comment type="similarity">
    <text evidence="1">Belongs to the N-acetylmuramoyl-L-alanine amidase 2 family.</text>
</comment>
<dbReference type="PANTHER" id="PTHR11022">
    <property type="entry name" value="PEPTIDOGLYCAN RECOGNITION PROTEIN"/>
    <property type="match status" value="1"/>
</dbReference>
<keyword evidence="7" id="KW-1185">Reference proteome</keyword>
<dbReference type="OrthoDB" id="9982951at2759"/>
<reference evidence="6" key="2">
    <citation type="submission" date="2022-10" db="EMBL/GenBank/DDBJ databases">
        <authorList>
            <consortium name="ENA_rothamsted_submissions"/>
            <consortium name="culmorum"/>
            <person name="King R."/>
        </authorList>
    </citation>
    <scope>NUCLEOTIDE SEQUENCE</scope>
</reference>
<keyword evidence="4" id="KW-1133">Transmembrane helix</keyword>
<keyword evidence="4" id="KW-0812">Transmembrane</keyword>
<evidence type="ECO:0000313" key="7">
    <source>
        <dbReference type="Proteomes" id="UP001153620"/>
    </source>
</evidence>
<dbReference type="Gene3D" id="3.40.80.10">
    <property type="entry name" value="Peptidoglycan recognition protein-like"/>
    <property type="match status" value="2"/>
</dbReference>
<keyword evidence="4" id="KW-0472">Membrane</keyword>
<feature type="domain" description="Peptidoglycan recognition protein family" evidence="5">
    <location>
        <begin position="224"/>
        <end position="374"/>
    </location>
</feature>
<evidence type="ECO:0000256" key="1">
    <source>
        <dbReference type="ARBA" id="ARBA00007553"/>
    </source>
</evidence>
<sequence>MNNLSADNPSITHDEDDCYHRKFLDQISENNFNNNTSQIDSNALSPIVQIDPYYESFDSISMFTESTVPSDFAELEVQAHVYRKNQRQAATASLESELKQQNNIQYNLRFDKVVIVGANEKKDIDIDKPVSEAVNEIITNKVNFEEIPLKYMSVDEHKFFKLLKKKALLIPIICLFLILIGGISFLIFDTLKNEQHEGFSSTTTAEIIKSTTPYDTTSEPVINHKIIKRNDWKTNDSFPITGKYKLISPVNKIILLTTVTSQCDTEESCIEFINEQQQYAYPEYDDIRENFIIALDGTIFEGRGFEREGETTCESDKITCYNNKAISISFVQSPTKDYEVNNKQQSAYCQFIKQKQDMRLIDYTFTAFNHNNLISTTAQDGSFGKLKECCDLHNNIPKIERRNQTIEFIDENLRRMFSTKVIVTSTGGETCNAQDGCAKIVQTIFQQNEIKSNFIFGGDEFIFEDRNFDLAVNESLNDVLLILFIGNYSTSLASQSLITKLNNEFIEYSIVLGKLPSSYKICVTNESKTLINAIRNLNSTKYENFCNEKV</sequence>
<dbReference type="Proteomes" id="UP001153620">
    <property type="component" value="Chromosome 3"/>
</dbReference>
<dbReference type="InterPro" id="IPR036505">
    <property type="entry name" value="Amidase/PGRP_sf"/>
</dbReference>
<name>A0A9P0NI76_9DIPT</name>